<gene>
    <name evidence="2" type="ORF">JOE61_003220</name>
</gene>
<evidence type="ECO:0000313" key="2">
    <source>
        <dbReference type="EMBL" id="MBM7509406.1"/>
    </source>
</evidence>
<dbReference type="Gene3D" id="3.10.350.10">
    <property type="entry name" value="LysM domain"/>
    <property type="match status" value="1"/>
</dbReference>
<dbReference type="Proteomes" id="UP000732378">
    <property type="component" value="Unassembled WGS sequence"/>
</dbReference>
<protein>
    <submittedName>
        <fullName evidence="2">Nucleoid-associated protein YgaU</fullName>
    </submittedName>
</protein>
<feature type="transmembrane region" description="Helical" evidence="1">
    <location>
        <begin position="91"/>
        <end position="113"/>
    </location>
</feature>
<comment type="caution">
    <text evidence="2">The sequence shown here is derived from an EMBL/GenBank/DDBJ whole genome shotgun (WGS) entry which is preliminary data.</text>
</comment>
<proteinExistence type="predicted"/>
<accession>A0ABS2ME00</accession>
<dbReference type="EMBL" id="JAFBBZ010000001">
    <property type="protein sequence ID" value="MBM7509406.1"/>
    <property type="molecule type" value="Genomic_DNA"/>
</dbReference>
<dbReference type="CDD" id="cd00118">
    <property type="entry name" value="LysM"/>
    <property type="match status" value="1"/>
</dbReference>
<organism evidence="2 3">
    <name type="scientific">Nocardioides salarius</name>
    <dbReference type="NCBI Taxonomy" id="374513"/>
    <lineage>
        <taxon>Bacteria</taxon>
        <taxon>Bacillati</taxon>
        <taxon>Actinomycetota</taxon>
        <taxon>Actinomycetes</taxon>
        <taxon>Propionibacteriales</taxon>
        <taxon>Nocardioidaceae</taxon>
        <taxon>Nocardioides</taxon>
    </lineage>
</organism>
<dbReference type="RefSeq" id="WP_204797262.1">
    <property type="nucleotide sequence ID" value="NZ_JACDTV010000001.1"/>
</dbReference>
<dbReference type="InterPro" id="IPR018392">
    <property type="entry name" value="LysM"/>
</dbReference>
<evidence type="ECO:0000313" key="3">
    <source>
        <dbReference type="Proteomes" id="UP000732378"/>
    </source>
</evidence>
<keyword evidence="1" id="KW-1133">Transmembrane helix</keyword>
<keyword evidence="1" id="KW-0812">Transmembrane</keyword>
<dbReference type="InterPro" id="IPR036779">
    <property type="entry name" value="LysM_dom_sf"/>
</dbReference>
<reference evidence="2 3" key="1">
    <citation type="submission" date="2021-01" db="EMBL/GenBank/DDBJ databases">
        <title>Sequencing the genomes of 1000 actinobacteria strains.</title>
        <authorList>
            <person name="Klenk H.-P."/>
        </authorList>
    </citation>
    <scope>NUCLEOTIDE SEQUENCE [LARGE SCALE GENOMIC DNA]</scope>
    <source>
        <strain evidence="2 3">DSM 18239</strain>
    </source>
</reference>
<keyword evidence="3" id="KW-1185">Reference proteome</keyword>
<name>A0ABS2ME00_9ACTN</name>
<keyword evidence="1" id="KW-0472">Membrane</keyword>
<evidence type="ECO:0000256" key="1">
    <source>
        <dbReference type="SAM" id="Phobius"/>
    </source>
</evidence>
<sequence>MIDVIHATAARCLLVWGAATATAAPLLALLASATLAPARGFDDLLVRACSAALLACTAWGWLCVTAVVVEARSGRGPGASSPGVPRSLRRLVLRACGLALVGATAAGVVPAAATPDHLQQGTVLGAGPTDPLVGLPLPQRAAGAAHRTGTEPVRVEAVRVEAVRVEPGDSLWSLSAAHLADGTRPPDDAAVAAYWPRVHAANHDVVGPDPDLLLPGQVLRLPPA</sequence>
<feature type="transmembrane region" description="Helical" evidence="1">
    <location>
        <begin position="45"/>
        <end position="70"/>
    </location>
</feature>